<evidence type="ECO:0000313" key="3">
    <source>
        <dbReference type="Proteomes" id="UP000228987"/>
    </source>
</evidence>
<comment type="caution">
    <text evidence="2">The sequence shown here is derived from an EMBL/GenBank/DDBJ whole genome shotgun (WGS) entry which is preliminary data.</text>
</comment>
<dbReference type="EMBL" id="NVWI01000002">
    <property type="protein sequence ID" value="PCJ42890.1"/>
    <property type="molecule type" value="Genomic_DNA"/>
</dbReference>
<gene>
    <name evidence="2" type="ORF">COA71_05185</name>
</gene>
<protein>
    <recommendedName>
        <fullName evidence="1">DUF4268 domain-containing protein</fullName>
    </recommendedName>
</protein>
<accession>A0A2A5CHG7</accession>
<reference evidence="3" key="1">
    <citation type="submission" date="2017-08" db="EMBL/GenBank/DDBJ databases">
        <title>A dynamic microbial community with high functional redundancy inhabits the cold, oxic subseafloor aquifer.</title>
        <authorList>
            <person name="Tully B.J."/>
            <person name="Wheat C.G."/>
            <person name="Glazer B.T."/>
            <person name="Huber J.A."/>
        </authorList>
    </citation>
    <scope>NUCLEOTIDE SEQUENCE [LARGE SCALE GENOMIC DNA]</scope>
</reference>
<name>A0A2A5CHG7_9GAMM</name>
<dbReference type="Proteomes" id="UP000228987">
    <property type="component" value="Unassembled WGS sequence"/>
</dbReference>
<dbReference type="InterPro" id="IPR025364">
    <property type="entry name" value="DUF4268"/>
</dbReference>
<dbReference type="AlphaFoldDB" id="A0A2A5CHG7"/>
<evidence type="ECO:0000259" key="1">
    <source>
        <dbReference type="Pfam" id="PF14088"/>
    </source>
</evidence>
<feature type="domain" description="DUF4268" evidence="1">
    <location>
        <begin position="228"/>
        <end position="363"/>
    </location>
</feature>
<dbReference type="InterPro" id="IPR011856">
    <property type="entry name" value="tRNA_endonuc-like_dom_sf"/>
</dbReference>
<dbReference type="Gene3D" id="3.40.1350.10">
    <property type="match status" value="1"/>
</dbReference>
<proteinExistence type="predicted"/>
<evidence type="ECO:0000313" key="2">
    <source>
        <dbReference type="EMBL" id="PCJ42890.1"/>
    </source>
</evidence>
<sequence length="375" mass="43695">MYKIDKSSNRISQLEVKRFSDLGFTERNHLQEWLANEPDALGEELLIIQKEFNGFDDTRERLDLLALDKDGNLVVIENKLDDTGRDVVWQALKYASYCSNLTKSQILDIYQAYLHRHSDGASAQEMICEFLELPDIEEVVLNSGSRQRIIFVAAQFRKEVTSTALWLISNGIQLQCFKVTPFQMDDQLFLNVEQIIPTPEAKELMIGISAKQAEEKNTEVELKNRHKLRRAFWEMALEAFRDSDCELYENISPSKDHWLSAGSGLSACPFNLIFSKKEARVEFSMQRSEAVKNKYIYDALYQKKAEIEQVFGARLEWLRLDNKKASRIQFAKEFDGYNKDHWPVIINWMIQKMPELEKALRPYFNEINQGLKKLN</sequence>
<dbReference type="Pfam" id="PF14088">
    <property type="entry name" value="DUF4268"/>
    <property type="match status" value="1"/>
</dbReference>
<dbReference type="GO" id="GO:0003676">
    <property type="term" value="F:nucleic acid binding"/>
    <property type="evidence" value="ECO:0007669"/>
    <property type="project" value="InterPro"/>
</dbReference>
<organism evidence="2 3">
    <name type="scientific">SAR86 cluster bacterium</name>
    <dbReference type="NCBI Taxonomy" id="2030880"/>
    <lineage>
        <taxon>Bacteria</taxon>
        <taxon>Pseudomonadati</taxon>
        <taxon>Pseudomonadota</taxon>
        <taxon>Gammaproteobacteria</taxon>
        <taxon>SAR86 cluster</taxon>
    </lineage>
</organism>